<feature type="domain" description="Anaphase-promoting complex subunit 5" evidence="7">
    <location>
        <begin position="221"/>
        <end position="299"/>
    </location>
</feature>
<protein>
    <recommendedName>
        <fullName evidence="2">Anaphase-promoting complex subunit 5</fullName>
    </recommendedName>
</protein>
<evidence type="ECO:0000256" key="1">
    <source>
        <dbReference type="ARBA" id="ARBA00007450"/>
    </source>
</evidence>
<evidence type="ECO:0000256" key="4">
    <source>
        <dbReference type="ARBA" id="ARBA00022776"/>
    </source>
</evidence>
<evidence type="ECO:0000313" key="8">
    <source>
        <dbReference type="EMBL" id="OBZ89709.1"/>
    </source>
</evidence>
<reference evidence="8 9" key="1">
    <citation type="submission" date="2016-03" db="EMBL/GenBank/DDBJ databases">
        <title>Choanephora cucurbitarum.</title>
        <authorList>
            <person name="Min B."/>
            <person name="Park H."/>
            <person name="Park J.-H."/>
            <person name="Shin H.-D."/>
            <person name="Choi I.-G."/>
        </authorList>
    </citation>
    <scope>NUCLEOTIDE SEQUENCE [LARGE SCALE GENOMIC DNA]</scope>
    <source>
        <strain evidence="8 9">KUS-F28377</strain>
    </source>
</reference>
<dbReference type="GO" id="GO:0045842">
    <property type="term" value="P:positive regulation of mitotic metaphase/anaphase transition"/>
    <property type="evidence" value="ECO:0007669"/>
    <property type="project" value="TreeGrafter"/>
</dbReference>
<keyword evidence="9" id="KW-1185">Reference proteome</keyword>
<dbReference type="InterPro" id="IPR037679">
    <property type="entry name" value="Apc5"/>
</dbReference>
<dbReference type="GO" id="GO:0031145">
    <property type="term" value="P:anaphase-promoting complex-dependent catabolic process"/>
    <property type="evidence" value="ECO:0007669"/>
    <property type="project" value="TreeGrafter"/>
</dbReference>
<keyword evidence="5" id="KW-0833">Ubl conjugation pathway</keyword>
<dbReference type="InParanoid" id="A0A1C7NLH4"/>
<evidence type="ECO:0000313" key="9">
    <source>
        <dbReference type="Proteomes" id="UP000093000"/>
    </source>
</evidence>
<dbReference type="STRING" id="101091.A0A1C7NLH4"/>
<proteinExistence type="inferred from homology"/>
<sequence length="633" mass="73566">MLHVGYVTPYRVTLLVLLDMFCHYRYTKELASKFVVFLTKSILNKTSFKQTCSEPTLQDIFAEINGFDSSPEIIEYIIHEIKDQLEKIQSPDRFQQFMKLYNDDEEGPTEGALILDKLSVFGIFIRRCRVEYENMSFKQLEDVQRAHTQYLSGLSGDAEFTTGLDPKAEGWVSDYNVKEFLKWQAEKIQKTGTTNIDVKSLHQWLQKIEKDVPDMVNIGQVRYLNYTRTKEYTNSLSCLNASFDLSLVKGVEIQYALLNLGILEHKFGHQWNAISALKDAVSAARANQDEYCLQEIQFWNEICQNGYAFDKRMTYSDKHLSNMKTLILARNMLRDGQSHRDVLKELQKSLTTIIMKDIDFMDRPQFLITSLAWLRYGNSVIGHCYLNLTNNSDDEYSSIEDIEKTAVAEARALYFSGKTDKAIQLLSDFSNRYESESDLLVGWRQAKAYMSRRRGITRTFFQMDEETETSRLVPPSDIDEYFEAIQSLSNKLILEKEFERAECVYDGMQKYAQDTNQRSQVCNSLILKAIYYLHTDSIDSCKATLIRAMRSSRECHDAKTYYYATIKLCELYVCLNNPDLLEKAVYMLESIFPKVLLMKNRLLNTDLHSVYHQALERKKKSLRSAASYQQSRK</sequence>
<dbReference type="GO" id="GO:0070979">
    <property type="term" value="P:protein K11-linked ubiquitination"/>
    <property type="evidence" value="ECO:0007669"/>
    <property type="project" value="TreeGrafter"/>
</dbReference>
<gene>
    <name evidence="8" type="primary">ANAPC5</name>
    <name evidence="8" type="ORF">A0J61_02253</name>
</gene>
<keyword evidence="3" id="KW-0132">Cell division</keyword>
<dbReference type="OrthoDB" id="2504561at2759"/>
<keyword evidence="4" id="KW-0498">Mitosis</keyword>
<evidence type="ECO:0000256" key="6">
    <source>
        <dbReference type="ARBA" id="ARBA00023306"/>
    </source>
</evidence>
<dbReference type="PANTHER" id="PTHR12830:SF9">
    <property type="entry name" value="ANAPHASE-PROMOTING COMPLEX SUBUNIT 5"/>
    <property type="match status" value="1"/>
</dbReference>
<organism evidence="8 9">
    <name type="scientific">Choanephora cucurbitarum</name>
    <dbReference type="NCBI Taxonomy" id="101091"/>
    <lineage>
        <taxon>Eukaryota</taxon>
        <taxon>Fungi</taxon>
        <taxon>Fungi incertae sedis</taxon>
        <taxon>Mucoromycota</taxon>
        <taxon>Mucoromycotina</taxon>
        <taxon>Mucoromycetes</taxon>
        <taxon>Mucorales</taxon>
        <taxon>Mucorineae</taxon>
        <taxon>Choanephoraceae</taxon>
        <taxon>Choanephoroideae</taxon>
        <taxon>Choanephora</taxon>
    </lineage>
</organism>
<dbReference type="FunCoup" id="A0A1C7NLH4">
    <property type="interactions" value="242"/>
</dbReference>
<dbReference type="AlphaFoldDB" id="A0A1C7NLH4"/>
<accession>A0A1C7NLH4</accession>
<comment type="similarity">
    <text evidence="1">Belongs to the APC5 family.</text>
</comment>
<feature type="domain" description="Anaphase-promoting complex subunit 5" evidence="7">
    <location>
        <begin position="511"/>
        <end position="571"/>
    </location>
</feature>
<dbReference type="EMBL" id="LUGH01000082">
    <property type="protein sequence ID" value="OBZ89709.1"/>
    <property type="molecule type" value="Genomic_DNA"/>
</dbReference>
<dbReference type="Pfam" id="PF12862">
    <property type="entry name" value="ANAPC5"/>
    <property type="match status" value="2"/>
</dbReference>
<dbReference type="InterPro" id="IPR026000">
    <property type="entry name" value="Apc5_dom"/>
</dbReference>
<dbReference type="Proteomes" id="UP000093000">
    <property type="component" value="Unassembled WGS sequence"/>
</dbReference>
<comment type="caution">
    <text evidence="8">The sequence shown here is derived from an EMBL/GenBank/DDBJ whole genome shotgun (WGS) entry which is preliminary data.</text>
</comment>
<keyword evidence="6" id="KW-0131">Cell cycle</keyword>
<evidence type="ECO:0000256" key="2">
    <source>
        <dbReference type="ARBA" id="ARBA00016066"/>
    </source>
</evidence>
<evidence type="ECO:0000256" key="3">
    <source>
        <dbReference type="ARBA" id="ARBA00022618"/>
    </source>
</evidence>
<dbReference type="GO" id="GO:0051301">
    <property type="term" value="P:cell division"/>
    <property type="evidence" value="ECO:0007669"/>
    <property type="project" value="UniProtKB-KW"/>
</dbReference>
<evidence type="ECO:0000259" key="7">
    <source>
        <dbReference type="Pfam" id="PF12862"/>
    </source>
</evidence>
<dbReference type="GO" id="GO:0005680">
    <property type="term" value="C:anaphase-promoting complex"/>
    <property type="evidence" value="ECO:0007669"/>
    <property type="project" value="InterPro"/>
</dbReference>
<evidence type="ECO:0000256" key="5">
    <source>
        <dbReference type="ARBA" id="ARBA00022786"/>
    </source>
</evidence>
<name>A0A1C7NLH4_9FUNG</name>
<dbReference type="PANTHER" id="PTHR12830">
    <property type="entry name" value="ANAPHASE-PROMOTING COMPLEX SUBUNIT 5"/>
    <property type="match status" value="1"/>
</dbReference>